<keyword evidence="5 10" id="KW-0732">Signal</keyword>
<evidence type="ECO:0000256" key="9">
    <source>
        <dbReference type="ARBA" id="ARBA00023157"/>
    </source>
</evidence>
<dbReference type="VEuPathDB" id="FungiDB:MMYC01_210316"/>
<evidence type="ECO:0000256" key="3">
    <source>
        <dbReference type="ARBA" id="ARBA00022670"/>
    </source>
</evidence>
<dbReference type="GO" id="GO:0046872">
    <property type="term" value="F:metal ion binding"/>
    <property type="evidence" value="ECO:0007669"/>
    <property type="project" value="UniProtKB-KW"/>
</dbReference>
<dbReference type="VEuPathDB" id="FungiDB:MMYC01_205957"/>
<evidence type="ECO:0000313" key="13">
    <source>
        <dbReference type="EMBL" id="KXX77796.1"/>
    </source>
</evidence>
<keyword evidence="6" id="KW-0378">Hydrolase</keyword>
<comment type="function">
    <text evidence="1">Secreted metalloproteinase that allows assimilation of proteinaceous substrates.</text>
</comment>
<evidence type="ECO:0000313" key="14">
    <source>
        <dbReference type="Proteomes" id="UP000078237"/>
    </source>
</evidence>
<accession>A0A175W2B0</accession>
<keyword evidence="3" id="KW-0645">Protease</keyword>
<dbReference type="Proteomes" id="UP000078237">
    <property type="component" value="Unassembled WGS sequence"/>
</dbReference>
<proteinExistence type="inferred from homology"/>
<dbReference type="GO" id="GO:0008237">
    <property type="term" value="F:metallopeptidase activity"/>
    <property type="evidence" value="ECO:0007669"/>
    <property type="project" value="UniProtKB-KW"/>
</dbReference>
<dbReference type="SUPFAM" id="SSF55486">
    <property type="entry name" value="Metalloproteases ('zincins'), catalytic domain"/>
    <property type="match status" value="1"/>
</dbReference>
<dbReference type="Pfam" id="PF05572">
    <property type="entry name" value="Peptidase_M43"/>
    <property type="match status" value="1"/>
</dbReference>
<evidence type="ECO:0000256" key="4">
    <source>
        <dbReference type="ARBA" id="ARBA00022723"/>
    </source>
</evidence>
<dbReference type="GO" id="GO:0006508">
    <property type="term" value="P:proteolysis"/>
    <property type="evidence" value="ECO:0007669"/>
    <property type="project" value="UniProtKB-KW"/>
</dbReference>
<reference evidence="13" key="1">
    <citation type="submission" date="2015-06" db="EMBL/GenBank/DDBJ databases">
        <authorList>
            <person name="Hoefler B.C."/>
            <person name="Straight P.D."/>
        </authorList>
    </citation>
    <scope>NUCLEOTIDE SEQUENCE [LARGE SCALE GENOMIC DNA]</scope>
    <source>
        <strain evidence="13">Mm55</strain>
    </source>
</reference>
<dbReference type="OrthoDB" id="536211at2759"/>
<dbReference type="AlphaFoldDB" id="A0A175W2B0"/>
<dbReference type="InterPro" id="IPR024079">
    <property type="entry name" value="MetalloPept_cat_dom_sf"/>
</dbReference>
<dbReference type="Gene3D" id="3.40.390.10">
    <property type="entry name" value="Collagenase (Catalytic Domain)"/>
    <property type="match status" value="1"/>
</dbReference>
<reference evidence="14" key="2">
    <citation type="submission" date="2015-06" db="EMBL/GenBank/DDBJ databases">
        <authorList>
            <person name="van de Sande W.W.J."/>
        </authorList>
    </citation>
    <scope>NUCLEOTIDE SEQUENCE [LARGE SCALE GENOMIC DNA]</scope>
    <source>
        <strain evidence="14">mm55</strain>
    </source>
</reference>
<keyword evidence="4" id="KW-0479">Metal-binding</keyword>
<feature type="signal peptide" evidence="10">
    <location>
        <begin position="1"/>
        <end position="18"/>
    </location>
</feature>
<feature type="chain" id="PRO_5014046020" description="Peptidase M43 pregnancy-associated plasma-A domain-containing protein" evidence="10">
    <location>
        <begin position="19"/>
        <end position="284"/>
    </location>
</feature>
<evidence type="ECO:0000256" key="2">
    <source>
        <dbReference type="ARBA" id="ARBA00008721"/>
    </source>
</evidence>
<evidence type="ECO:0000256" key="6">
    <source>
        <dbReference type="ARBA" id="ARBA00022801"/>
    </source>
</evidence>
<keyword evidence="14" id="KW-1185">Reference proteome</keyword>
<evidence type="ECO:0000256" key="10">
    <source>
        <dbReference type="SAM" id="SignalP"/>
    </source>
</evidence>
<protein>
    <recommendedName>
        <fullName evidence="11">Peptidase M43 pregnancy-associated plasma-A domain-containing protein</fullName>
    </recommendedName>
</protein>
<dbReference type="EMBL" id="LCTW02000145">
    <property type="protein sequence ID" value="KXX77796.1"/>
    <property type="molecule type" value="Genomic_DNA"/>
</dbReference>
<comment type="similarity">
    <text evidence="2">Belongs to the peptidase M43B family.</text>
</comment>
<dbReference type="PANTHER" id="PTHR47466:SF1">
    <property type="entry name" value="METALLOPROTEASE MEP1 (AFU_ORTHOLOGUE AFUA_1G07730)-RELATED"/>
    <property type="match status" value="1"/>
</dbReference>
<keyword evidence="8" id="KW-0482">Metalloprotease</keyword>
<dbReference type="InterPro" id="IPR008754">
    <property type="entry name" value="Peptidase_M43"/>
</dbReference>
<evidence type="ECO:0000256" key="7">
    <source>
        <dbReference type="ARBA" id="ARBA00022833"/>
    </source>
</evidence>
<keyword evidence="9" id="KW-1015">Disulfide bond</keyword>
<reference evidence="13 14" key="3">
    <citation type="submission" date="2016-01" db="EMBL/GenBank/DDBJ databases">
        <title>Madurella mycetomatis genome sequencing.</title>
        <authorList>
            <person name="Van De Sande W."/>
        </authorList>
    </citation>
    <scope>NUCLEOTIDE SEQUENCE [LARGE SCALE GENOMIC DNA]</scope>
    <source>
        <strain evidence="14">mm55</strain>
        <strain evidence="13">Mm55</strain>
    </source>
</reference>
<dbReference type="EMBL" id="LCTW02000519">
    <property type="protein sequence ID" value="KXX73186.1"/>
    <property type="molecule type" value="Genomic_DNA"/>
</dbReference>
<name>A0A175W2B0_9PEZI</name>
<evidence type="ECO:0000259" key="11">
    <source>
        <dbReference type="Pfam" id="PF05572"/>
    </source>
</evidence>
<evidence type="ECO:0000256" key="5">
    <source>
        <dbReference type="ARBA" id="ARBA00022729"/>
    </source>
</evidence>
<comment type="caution">
    <text evidence="13">The sequence shown here is derived from an EMBL/GenBank/DDBJ whole genome shotgun (WGS) entry which is preliminary data.</text>
</comment>
<organism evidence="13 14">
    <name type="scientific">Madurella mycetomatis</name>
    <dbReference type="NCBI Taxonomy" id="100816"/>
    <lineage>
        <taxon>Eukaryota</taxon>
        <taxon>Fungi</taxon>
        <taxon>Dikarya</taxon>
        <taxon>Ascomycota</taxon>
        <taxon>Pezizomycotina</taxon>
        <taxon>Sordariomycetes</taxon>
        <taxon>Sordariomycetidae</taxon>
        <taxon>Sordariales</taxon>
        <taxon>Sordariales incertae sedis</taxon>
        <taxon>Madurella</taxon>
    </lineage>
</organism>
<gene>
    <name evidence="13" type="ORF">MMYC01_205957</name>
    <name evidence="12" type="ORF">MMYC01_210316</name>
</gene>
<evidence type="ECO:0000313" key="12">
    <source>
        <dbReference type="EMBL" id="KXX73186.1"/>
    </source>
</evidence>
<evidence type="ECO:0000256" key="1">
    <source>
        <dbReference type="ARBA" id="ARBA00003174"/>
    </source>
</evidence>
<evidence type="ECO:0000256" key="8">
    <source>
        <dbReference type="ARBA" id="ARBA00023049"/>
    </source>
</evidence>
<dbReference type="CDD" id="cd04275">
    <property type="entry name" value="ZnMc_pappalysin_like"/>
    <property type="match status" value="1"/>
</dbReference>
<sequence length="284" mass="30668">MRFTPLALAAIAAQSVFAAPRQLRGFGCAAPEPDAEHIKISQGFAAQEAAAAAGRNFSIQSTTIIETYFHVVAESATLEGGYLPDDMITAQLETLNAAFAPHGIKFKLKETTRTINADWATDGNGYEMEMKQSLRKGSYKALNVYFLKDLGVNLGYCYFPQSVTPGSTAFIRDGCTVLYSTVPGGSSINFDLGHTVTHEVGHWFGLYHTFQGGCNGDGDSVADTPAQASPSSGCPIGRDSCPSHAGIDPIHNYMDYSVDACYEEFTVGQQARMMSFYNTYRANN</sequence>
<feature type="domain" description="Peptidase M43 pregnancy-associated plasma-A" evidence="11">
    <location>
        <begin position="138"/>
        <end position="276"/>
    </location>
</feature>
<dbReference type="PANTHER" id="PTHR47466">
    <property type="match status" value="1"/>
</dbReference>
<keyword evidence="7" id="KW-0862">Zinc</keyword>